<feature type="domain" description="F-box" evidence="1">
    <location>
        <begin position="1"/>
        <end position="46"/>
    </location>
</feature>
<dbReference type="Pfam" id="PF12937">
    <property type="entry name" value="F-box-like"/>
    <property type="match status" value="1"/>
</dbReference>
<dbReference type="GeneID" id="117651723"/>
<dbReference type="Proteomes" id="UP000515158">
    <property type="component" value="Unplaced"/>
</dbReference>
<protein>
    <submittedName>
        <fullName evidence="3">Uncharacterized protein LOC117651723</fullName>
    </submittedName>
</protein>
<dbReference type="PANTHER" id="PTHR38926">
    <property type="entry name" value="F-BOX DOMAIN CONTAINING PROTEIN, EXPRESSED"/>
    <property type="match status" value="1"/>
</dbReference>
<name>A0A6P9A294_THRPL</name>
<proteinExistence type="predicted"/>
<dbReference type="SUPFAM" id="SSF81383">
    <property type="entry name" value="F-box domain"/>
    <property type="match status" value="1"/>
</dbReference>
<keyword evidence="2" id="KW-1185">Reference proteome</keyword>
<dbReference type="AlphaFoldDB" id="A0A6P9A294"/>
<dbReference type="Gene3D" id="1.20.1280.50">
    <property type="match status" value="1"/>
</dbReference>
<dbReference type="InterPro" id="IPR036047">
    <property type="entry name" value="F-box-like_dom_sf"/>
</dbReference>
<dbReference type="PANTHER" id="PTHR38926:SF72">
    <property type="entry name" value="IM:7136021-RELATED"/>
    <property type="match status" value="1"/>
</dbReference>
<sequence length="486" mass="54559">METLPNEMVLEVFSRISDGVTLLDGVGLVCKRWHALSRDPHAWRSVVVEFGDYDWVWQGAKRSRRKKKTMDNVRVLLHAPAMCRLSWSWGYGGPVILKPHAIALSAVRRCRAAIRDVVLEGVSKMAKPALAVLCGLLWHTRGHLTHLTIREYIGRRLEKDEAPEAGVSVDVEEECALSPEQEQSDAVAAWAEQDGYDSWSLPGVLAQLHRLEDLSLDLCWEFPYDDELQVEGELLPALRYLRLKYDFPIDLAVDLIRGTAARLRHLSLPDEYWEAKFAMSLFDDVSGLPSLPSEVIDSVAECLQLRSLAANLMHVTCVFNMRRLRSLHLWLSGQEVRSEDAVATAQLLARHGESLSGLRRLDLELGSGATGDSLDDPPLWEGARTSVAELLLAVAHAAHNVTELRLTLDWNFEDLIDKILGCLPRLQEVHLHWFGQDDHVDALSALPDLRSVTGWTKLTGVKADLIMTNLKMARPDLKLSIKQSEF</sequence>
<dbReference type="InParanoid" id="A0A6P9A294"/>
<evidence type="ECO:0000313" key="2">
    <source>
        <dbReference type="Proteomes" id="UP000515158"/>
    </source>
</evidence>
<organism evidence="3">
    <name type="scientific">Thrips palmi</name>
    <name type="common">Melon thrips</name>
    <dbReference type="NCBI Taxonomy" id="161013"/>
    <lineage>
        <taxon>Eukaryota</taxon>
        <taxon>Metazoa</taxon>
        <taxon>Ecdysozoa</taxon>
        <taxon>Arthropoda</taxon>
        <taxon>Hexapoda</taxon>
        <taxon>Insecta</taxon>
        <taxon>Pterygota</taxon>
        <taxon>Neoptera</taxon>
        <taxon>Paraneoptera</taxon>
        <taxon>Thysanoptera</taxon>
        <taxon>Terebrantia</taxon>
        <taxon>Thripoidea</taxon>
        <taxon>Thripidae</taxon>
        <taxon>Thrips</taxon>
    </lineage>
</organism>
<dbReference type="RefSeq" id="XP_034251917.1">
    <property type="nucleotide sequence ID" value="XM_034396026.1"/>
</dbReference>
<evidence type="ECO:0000259" key="1">
    <source>
        <dbReference type="PROSITE" id="PS50181"/>
    </source>
</evidence>
<dbReference type="InterPro" id="IPR001810">
    <property type="entry name" value="F-box_dom"/>
</dbReference>
<gene>
    <name evidence="3" type="primary">LOC117651723</name>
</gene>
<evidence type="ECO:0000313" key="3">
    <source>
        <dbReference type="RefSeq" id="XP_034251917.1"/>
    </source>
</evidence>
<dbReference type="OrthoDB" id="10257471at2759"/>
<dbReference type="SUPFAM" id="SSF52047">
    <property type="entry name" value="RNI-like"/>
    <property type="match status" value="1"/>
</dbReference>
<dbReference type="InterPro" id="IPR032675">
    <property type="entry name" value="LRR_dom_sf"/>
</dbReference>
<dbReference type="Gene3D" id="3.80.10.10">
    <property type="entry name" value="Ribonuclease Inhibitor"/>
    <property type="match status" value="1"/>
</dbReference>
<dbReference type="PROSITE" id="PS50181">
    <property type="entry name" value="FBOX"/>
    <property type="match status" value="1"/>
</dbReference>
<accession>A0A6P9A294</accession>
<reference evidence="3" key="1">
    <citation type="submission" date="2025-08" db="UniProtKB">
        <authorList>
            <consortium name="RefSeq"/>
        </authorList>
    </citation>
    <scope>IDENTIFICATION</scope>
    <source>
        <tissue evidence="3">Total insect</tissue>
    </source>
</reference>
<dbReference type="KEGG" id="tpal:117651723"/>